<gene>
    <name evidence="7" type="ORF">WJX74_004949</name>
</gene>
<evidence type="ECO:0000256" key="3">
    <source>
        <dbReference type="ARBA" id="ARBA00022517"/>
    </source>
</evidence>
<comment type="subcellular location">
    <subcellularLocation>
        <location evidence="1">Nucleus</location>
        <location evidence="1">Nucleolus</location>
    </subcellularLocation>
</comment>
<dbReference type="NCBIfam" id="TIGR03400">
    <property type="entry name" value="18S_RNA_Rcl1p"/>
    <property type="match status" value="1"/>
</dbReference>
<accession>A0AAW1SED1</accession>
<proteinExistence type="inferred from homology"/>
<evidence type="ECO:0000256" key="1">
    <source>
        <dbReference type="ARBA" id="ARBA00004604"/>
    </source>
</evidence>
<comment type="caution">
    <text evidence="7">The sequence shown here is derived from an EMBL/GenBank/DDBJ whole genome shotgun (WGS) entry which is preliminary data.</text>
</comment>
<sequence length="364" mass="39071">MLKFRGSSSFRQRVALATVSGRAIRIDDIRANSETPGLRDFEACFLRLIEKVTNGCVVEINETGTTLHYRPGIISGGSLLQHDCGKARGIGYFLEPLILICLFGKQPLSIVLRGVTGGGPDPGIDSWRNVSLPLLRKLTGQPDGWEVKVIRRGALPEAGGQVLLQCPVIRSLPTCSMTQEGMVKRVRGVAHSMRVSPQVSNRMVDGARGPLNSLLADVFIFTDHMSGPAAGNSPGFGITLVAETTSGGLIGSEAQAEVHKEAPESSRVPELVGLQATQRLLQEVSCGGVVDQTHQALILWVCSLGPAELNECRLGPLTPYAVHTLRHLRDFFGTVFTIKPEQDSSTLFLSCVGAGVKNLFKPVA</sequence>
<dbReference type="InterPro" id="IPR013792">
    <property type="entry name" value="RNA3'P_cycl/enolpyr_Trfase_a/b"/>
</dbReference>
<feature type="domain" description="RNA 3'-terminal phosphate cyclase insert" evidence="6">
    <location>
        <begin position="178"/>
        <end position="284"/>
    </location>
</feature>
<dbReference type="Pfam" id="PF05189">
    <property type="entry name" value="RTC_insert"/>
    <property type="match status" value="1"/>
</dbReference>
<dbReference type="GO" id="GO:0004521">
    <property type="term" value="F:RNA endonuclease activity"/>
    <property type="evidence" value="ECO:0007669"/>
    <property type="project" value="TreeGrafter"/>
</dbReference>
<comment type="similarity">
    <text evidence="2">Belongs to the RNA 3'-terminal cyclase family. Type 2 subfamily.</text>
</comment>
<dbReference type="InterPro" id="IPR000228">
    <property type="entry name" value="RNA3'_term_phos_cyc"/>
</dbReference>
<dbReference type="Proteomes" id="UP001438707">
    <property type="component" value="Unassembled WGS sequence"/>
</dbReference>
<evidence type="ECO:0000256" key="4">
    <source>
        <dbReference type="ARBA" id="ARBA00023242"/>
    </source>
</evidence>
<evidence type="ECO:0000313" key="7">
    <source>
        <dbReference type="EMBL" id="KAK9844628.1"/>
    </source>
</evidence>
<dbReference type="InterPro" id="IPR023797">
    <property type="entry name" value="RNA3'_phos_cyclase_dom"/>
</dbReference>
<protein>
    <recommendedName>
        <fullName evidence="9">RNA 3'-terminal phosphate cyclase-like protein</fullName>
    </recommendedName>
</protein>
<evidence type="ECO:0000256" key="2">
    <source>
        <dbReference type="ARBA" id="ARBA00007089"/>
    </source>
</evidence>
<dbReference type="CDD" id="cd00875">
    <property type="entry name" value="RNA_Cyclase_Class_I"/>
    <property type="match status" value="1"/>
</dbReference>
<dbReference type="InterPro" id="IPR037136">
    <property type="entry name" value="RNA3'_phos_cyclase_dom_sf"/>
</dbReference>
<dbReference type="PANTHER" id="PTHR11096">
    <property type="entry name" value="RNA 3' TERMINAL PHOSPHATE CYCLASE"/>
    <property type="match status" value="1"/>
</dbReference>
<reference evidence="7 8" key="1">
    <citation type="journal article" date="2024" name="Nat. Commun.">
        <title>Phylogenomics reveals the evolutionary origins of lichenization in chlorophyte algae.</title>
        <authorList>
            <person name="Puginier C."/>
            <person name="Libourel C."/>
            <person name="Otte J."/>
            <person name="Skaloud P."/>
            <person name="Haon M."/>
            <person name="Grisel S."/>
            <person name="Petersen M."/>
            <person name="Berrin J.G."/>
            <person name="Delaux P.M."/>
            <person name="Dal Grande F."/>
            <person name="Keller J."/>
        </authorList>
    </citation>
    <scope>NUCLEOTIDE SEQUENCE [LARGE SCALE GENOMIC DNA]</scope>
    <source>
        <strain evidence="7 8">SAG 2145</strain>
    </source>
</reference>
<dbReference type="GO" id="GO:0005730">
    <property type="term" value="C:nucleolus"/>
    <property type="evidence" value="ECO:0007669"/>
    <property type="project" value="UniProtKB-SubCell"/>
</dbReference>
<keyword evidence="3" id="KW-0690">Ribosome biogenesis</keyword>
<name>A0AAW1SED1_9CHLO</name>
<dbReference type="PANTHER" id="PTHR11096:SF1">
    <property type="entry name" value="RNA 3'-TERMINAL PHOSPHATE CYCLASE-LIKE PROTEIN"/>
    <property type="match status" value="1"/>
</dbReference>
<dbReference type="SUPFAM" id="SSF55205">
    <property type="entry name" value="EPT/RTPC-like"/>
    <property type="match status" value="1"/>
</dbReference>
<dbReference type="InterPro" id="IPR013791">
    <property type="entry name" value="RNA3'-term_phos_cycl_insert"/>
</dbReference>
<dbReference type="GO" id="GO:0000479">
    <property type="term" value="P:endonucleolytic cleavage of tricistronic rRNA transcript (SSU-rRNA, 5.8S rRNA, LSU-rRNA)"/>
    <property type="evidence" value="ECO:0007669"/>
    <property type="project" value="TreeGrafter"/>
</dbReference>
<keyword evidence="4" id="KW-0539">Nucleus</keyword>
<evidence type="ECO:0008006" key="9">
    <source>
        <dbReference type="Google" id="ProtNLM"/>
    </source>
</evidence>
<organism evidence="7 8">
    <name type="scientific">Apatococcus lobatus</name>
    <dbReference type="NCBI Taxonomy" id="904363"/>
    <lineage>
        <taxon>Eukaryota</taxon>
        <taxon>Viridiplantae</taxon>
        <taxon>Chlorophyta</taxon>
        <taxon>core chlorophytes</taxon>
        <taxon>Trebouxiophyceae</taxon>
        <taxon>Chlorellales</taxon>
        <taxon>Chlorellaceae</taxon>
        <taxon>Apatococcus</taxon>
    </lineage>
</organism>
<dbReference type="InterPro" id="IPR016443">
    <property type="entry name" value="RNA3'_term_phos_cyc_type_2"/>
</dbReference>
<dbReference type="Gene3D" id="3.30.360.20">
    <property type="entry name" value="RNA 3'-terminal phosphate cyclase, insert domain"/>
    <property type="match status" value="1"/>
</dbReference>
<dbReference type="AlphaFoldDB" id="A0AAW1SED1"/>
<feature type="domain" description="RNA 3'-terminal phosphate cyclase" evidence="5">
    <location>
        <begin position="3"/>
        <end position="338"/>
    </location>
</feature>
<evidence type="ECO:0000313" key="8">
    <source>
        <dbReference type="Proteomes" id="UP001438707"/>
    </source>
</evidence>
<dbReference type="EMBL" id="JALJOS010000001">
    <property type="protein sequence ID" value="KAK9844628.1"/>
    <property type="molecule type" value="Genomic_DNA"/>
</dbReference>
<evidence type="ECO:0000259" key="6">
    <source>
        <dbReference type="Pfam" id="PF05189"/>
    </source>
</evidence>
<dbReference type="Gene3D" id="3.65.10.20">
    <property type="entry name" value="RNA 3'-terminal phosphate cyclase domain"/>
    <property type="match status" value="1"/>
</dbReference>
<keyword evidence="8" id="KW-1185">Reference proteome</keyword>
<dbReference type="InterPro" id="IPR036553">
    <property type="entry name" value="RPTC_insert"/>
</dbReference>
<evidence type="ECO:0000259" key="5">
    <source>
        <dbReference type="Pfam" id="PF01137"/>
    </source>
</evidence>
<dbReference type="Pfam" id="PF01137">
    <property type="entry name" value="RTC"/>
    <property type="match status" value="1"/>
</dbReference>